<reference evidence="2" key="1">
    <citation type="submission" date="2022-11" db="UniProtKB">
        <authorList>
            <consortium name="WormBaseParasite"/>
        </authorList>
    </citation>
    <scope>IDENTIFICATION</scope>
</reference>
<organism evidence="1 2">
    <name type="scientific">Panagrolaimus sp. ES5</name>
    <dbReference type="NCBI Taxonomy" id="591445"/>
    <lineage>
        <taxon>Eukaryota</taxon>
        <taxon>Metazoa</taxon>
        <taxon>Ecdysozoa</taxon>
        <taxon>Nematoda</taxon>
        <taxon>Chromadorea</taxon>
        <taxon>Rhabditida</taxon>
        <taxon>Tylenchina</taxon>
        <taxon>Panagrolaimomorpha</taxon>
        <taxon>Panagrolaimoidea</taxon>
        <taxon>Panagrolaimidae</taxon>
        <taxon>Panagrolaimus</taxon>
    </lineage>
</organism>
<name>A0AC34F8P4_9BILA</name>
<sequence length="386" mass="44381">MFSIATGTNVCGKKYDHTLAYKHELTKLQYQYFRRANGSDSSVFYNPWKPFPTSGEISLSHWSGVVLKGSYNKTFSYSNIYASIEPLYDHSTNKKSQSEIYRPNIVIIGIDSVSRSNVIRNLPLTYKYLTEEIGGWDMRGYVKIDDNTFPNMVAVLTGHKATVQKSEFKLNPQHEFVDEWPFIWKNLSNVGYTTISTLIGRYEERMPFLFMRPPEEMLNRFPAIETALTTNLYRMSCHYDFYETLIDIVKGEYGNVNRPRLKNRGHSLFSEIPSARTCKDVQIEEHFCVCQVQNNNRYHYAQLLTDKNVTNIISFVRVTLQTTPNNGVFEGVVQVTQASSTNSKIIAAVTGYDNISRINTYGKAANCISLTHRYLEKFCTCREAVF</sequence>
<proteinExistence type="predicted"/>
<evidence type="ECO:0000313" key="2">
    <source>
        <dbReference type="WBParaSite" id="ES5_v2.g13280.t1"/>
    </source>
</evidence>
<dbReference type="WBParaSite" id="ES5_v2.g13280.t1">
    <property type="protein sequence ID" value="ES5_v2.g13280.t1"/>
    <property type="gene ID" value="ES5_v2.g13280"/>
</dbReference>
<protein>
    <submittedName>
        <fullName evidence="2">Uncharacterized protein</fullName>
    </submittedName>
</protein>
<evidence type="ECO:0000313" key="1">
    <source>
        <dbReference type="Proteomes" id="UP000887579"/>
    </source>
</evidence>
<accession>A0AC34F8P4</accession>
<dbReference type="Proteomes" id="UP000887579">
    <property type="component" value="Unplaced"/>
</dbReference>